<feature type="transmembrane region" description="Helical" evidence="1">
    <location>
        <begin position="164"/>
        <end position="182"/>
    </location>
</feature>
<keyword evidence="1" id="KW-0472">Membrane</keyword>
<dbReference type="PANTHER" id="PTHR38457:SF1">
    <property type="entry name" value="REGULATOR ABRB-RELATED"/>
    <property type="match status" value="1"/>
</dbReference>
<feature type="transmembrane region" description="Helical" evidence="1">
    <location>
        <begin position="69"/>
        <end position="89"/>
    </location>
</feature>
<reference evidence="2 3" key="1">
    <citation type="submission" date="2016-06" db="EMBL/GenBank/DDBJ databases">
        <authorList>
            <person name="Kjaerup R.B."/>
            <person name="Dalgaard T.S."/>
            <person name="Juul-Madsen H.R."/>
        </authorList>
    </citation>
    <scope>NUCLEOTIDE SEQUENCE [LARGE SCALE GENOMIC DNA]</scope>
    <source>
        <strain evidence="2 3">CECT 8886</strain>
    </source>
</reference>
<feature type="transmembrane region" description="Helical" evidence="1">
    <location>
        <begin position="194"/>
        <end position="218"/>
    </location>
</feature>
<evidence type="ECO:0000313" key="2">
    <source>
        <dbReference type="EMBL" id="SBS26624.1"/>
    </source>
</evidence>
<accession>A0A1A8T404</accession>
<feature type="transmembrane region" description="Helical" evidence="1">
    <location>
        <begin position="101"/>
        <end position="122"/>
    </location>
</feature>
<dbReference type="NCBIfam" id="TIGR03082">
    <property type="entry name" value="Gneg_AbrB_dup"/>
    <property type="match status" value="2"/>
</dbReference>
<dbReference type="Proteomes" id="UP000092544">
    <property type="component" value="Unassembled WGS sequence"/>
</dbReference>
<feature type="transmembrane region" description="Helical" evidence="1">
    <location>
        <begin position="279"/>
        <end position="303"/>
    </location>
</feature>
<dbReference type="Pfam" id="PF05145">
    <property type="entry name" value="AbrB"/>
    <property type="match status" value="1"/>
</dbReference>
<gene>
    <name evidence="2" type="ORF">MSP8886_00655</name>
</gene>
<keyword evidence="1" id="KW-1133">Transmembrane helix</keyword>
<feature type="transmembrane region" description="Helical" evidence="1">
    <location>
        <begin position="342"/>
        <end position="360"/>
    </location>
</feature>
<feature type="transmembrane region" description="Helical" evidence="1">
    <location>
        <begin position="249"/>
        <end position="267"/>
    </location>
</feature>
<dbReference type="PIRSF" id="PIRSF038991">
    <property type="entry name" value="Protein_AbrB"/>
    <property type="match status" value="1"/>
</dbReference>
<protein>
    <submittedName>
        <fullName evidence="2">Putative ammonia monooxygenase</fullName>
    </submittedName>
</protein>
<keyword evidence="3" id="KW-1185">Reference proteome</keyword>
<dbReference type="GO" id="GO:0010468">
    <property type="term" value="P:regulation of gene expression"/>
    <property type="evidence" value="ECO:0007669"/>
    <property type="project" value="InterPro"/>
</dbReference>
<keyword evidence="1" id="KW-0812">Transmembrane</keyword>
<dbReference type="EMBL" id="FLOB01000001">
    <property type="protein sequence ID" value="SBS26624.1"/>
    <property type="molecule type" value="Genomic_DNA"/>
</dbReference>
<sequence length="369" mass="39596">MDRKISLMTTNKPHCEPENKPKYQSFILLFALSSVIGGFLEWFHLPAALLLGPMIAAIIITIRGARLKLYRPFFLLAQGSLGVMIASHLPLNLYTEVAKDWPVFLLGTLSTVVASSFLGWLLSRTGLLPGTTAIWGSSPGAAGAMTLMCEAYGADIRLVAMMQYLRVACCVVAASVVAHIYNVSSTSNHAASNWLLVSSWQGFGLTLLLIGIASYIGVKLRLPGGPLLISIALGVLLKATGLLTIVLPTWYLTISYGILGWGIGFRFSPEVVRHAAKVFPYVLGSILALLFLNGCFAVLLVYFADIDPLTAFLATSPGGADSVAIIAAATNADVAFVMTMQILRFLLVLIIGPLLARWLSAKRPNETAL</sequence>
<dbReference type="PANTHER" id="PTHR38457">
    <property type="entry name" value="REGULATOR ABRB-RELATED"/>
    <property type="match status" value="1"/>
</dbReference>
<proteinExistence type="predicted"/>
<dbReference type="GO" id="GO:0004497">
    <property type="term" value="F:monooxygenase activity"/>
    <property type="evidence" value="ECO:0007669"/>
    <property type="project" value="UniProtKB-KW"/>
</dbReference>
<evidence type="ECO:0000256" key="1">
    <source>
        <dbReference type="SAM" id="Phobius"/>
    </source>
</evidence>
<feature type="transmembrane region" description="Helical" evidence="1">
    <location>
        <begin position="45"/>
        <end position="62"/>
    </location>
</feature>
<dbReference type="AlphaFoldDB" id="A0A1A8T404"/>
<keyword evidence="2" id="KW-0560">Oxidoreductase</keyword>
<evidence type="ECO:0000313" key="3">
    <source>
        <dbReference type="Proteomes" id="UP000092544"/>
    </source>
</evidence>
<name>A0A1A8T404_9GAMM</name>
<dbReference type="InterPro" id="IPR017516">
    <property type="entry name" value="AbrB_dup"/>
</dbReference>
<organism evidence="2 3">
    <name type="scientific">Marinomonas spartinae</name>
    <dbReference type="NCBI Taxonomy" id="1792290"/>
    <lineage>
        <taxon>Bacteria</taxon>
        <taxon>Pseudomonadati</taxon>
        <taxon>Pseudomonadota</taxon>
        <taxon>Gammaproteobacteria</taxon>
        <taxon>Oceanospirillales</taxon>
        <taxon>Oceanospirillaceae</taxon>
        <taxon>Marinomonas</taxon>
    </lineage>
</organism>
<keyword evidence="2" id="KW-0503">Monooxygenase</keyword>
<dbReference type="InterPro" id="IPR007820">
    <property type="entry name" value="AbrB_fam"/>
</dbReference>
<feature type="transmembrane region" description="Helical" evidence="1">
    <location>
        <begin position="225"/>
        <end position="243"/>
    </location>
</feature>
<dbReference type="GO" id="GO:0016020">
    <property type="term" value="C:membrane"/>
    <property type="evidence" value="ECO:0007669"/>
    <property type="project" value="InterPro"/>
</dbReference>
<dbReference type="STRING" id="1792290.MSP8886_00655"/>